<dbReference type="InterPro" id="IPR037165">
    <property type="entry name" value="AldOxase/xan_DH_Mopterin-bd_sf"/>
</dbReference>
<dbReference type="InterPro" id="IPR008274">
    <property type="entry name" value="AldOxase/xan_DH_MoCoBD1"/>
</dbReference>
<dbReference type="Proteomes" id="UP000018849">
    <property type="component" value="Unassembled WGS sequence"/>
</dbReference>
<feature type="non-terminal residue" evidence="2">
    <location>
        <position position="96"/>
    </location>
</feature>
<dbReference type="AlphaFoldDB" id="A0A656JWZ2"/>
<feature type="domain" description="Aldehyde oxidase/xanthine dehydrogenase first molybdopterin binding" evidence="1">
    <location>
        <begin position="2"/>
        <end position="95"/>
    </location>
</feature>
<dbReference type="EMBL" id="AOKF01001606">
    <property type="protein sequence ID" value="EPN58747.1"/>
    <property type="molecule type" value="Genomic_DNA"/>
</dbReference>
<feature type="non-terminal residue" evidence="2">
    <location>
        <position position="1"/>
    </location>
</feature>
<proteinExistence type="predicted"/>
<dbReference type="SUPFAM" id="SSF56003">
    <property type="entry name" value="Molybdenum cofactor-binding domain"/>
    <property type="match status" value="1"/>
</dbReference>
<comment type="caution">
    <text evidence="2">The sequence shown here is derived from an EMBL/GenBank/DDBJ whole genome shotgun (WGS) entry which is preliminary data.</text>
</comment>
<evidence type="ECO:0000313" key="2">
    <source>
        <dbReference type="EMBL" id="EPN58747.1"/>
    </source>
</evidence>
<evidence type="ECO:0000313" key="3">
    <source>
        <dbReference type="Proteomes" id="UP000018849"/>
    </source>
</evidence>
<dbReference type="Gene3D" id="3.30.365.10">
    <property type="entry name" value="Aldehyde oxidase/xanthine dehydrogenase, molybdopterin binding domain"/>
    <property type="match status" value="1"/>
</dbReference>
<organism evidence="2 3">
    <name type="scientific">Pseudomonas syringae pv. actinidiae ICMP 19096</name>
    <dbReference type="NCBI Taxonomy" id="1194405"/>
    <lineage>
        <taxon>Bacteria</taxon>
        <taxon>Pseudomonadati</taxon>
        <taxon>Pseudomonadota</taxon>
        <taxon>Gammaproteobacteria</taxon>
        <taxon>Pseudomonadales</taxon>
        <taxon>Pseudomonadaceae</taxon>
        <taxon>Pseudomonas</taxon>
        <taxon>Pseudomonas syringae</taxon>
    </lineage>
</organism>
<dbReference type="GO" id="GO:0016491">
    <property type="term" value="F:oxidoreductase activity"/>
    <property type="evidence" value="ECO:0007669"/>
    <property type="project" value="InterPro"/>
</dbReference>
<evidence type="ECO:0000259" key="1">
    <source>
        <dbReference type="Pfam" id="PF02738"/>
    </source>
</evidence>
<gene>
    <name evidence="2" type="ORF">A245_19106</name>
</gene>
<protein>
    <submittedName>
        <fullName evidence="2">Aldehyde oxidase and xanthine dehydrogenase family protein</fullName>
    </submittedName>
</protein>
<name>A0A656JWZ2_PSESF</name>
<accession>A0A656JWZ2</accession>
<dbReference type="Pfam" id="PF02738">
    <property type="entry name" value="MoCoBD_1"/>
    <property type="match status" value="1"/>
</dbReference>
<reference evidence="2 3" key="1">
    <citation type="journal article" date="2013" name="PLoS Pathog.">
        <title>Genomic analysis of the Kiwifruit pathogen Pseudomonas syringae pv. actinidiae provides insight into the origins of an emergent plant disease.</title>
        <authorList>
            <person name="McCann H.C."/>
            <person name="Rikkerink E.H."/>
            <person name="Bertels F."/>
            <person name="Fiers M."/>
            <person name="Lu A."/>
            <person name="Rees-George J."/>
            <person name="Andersen M.T."/>
            <person name="Gleave A.P."/>
            <person name="Haubold B."/>
            <person name="Wohlers M.W."/>
            <person name="Guttman D.S."/>
            <person name="Wang P.W."/>
            <person name="Straub C."/>
            <person name="Vanneste J.L."/>
            <person name="Rainey P.B."/>
            <person name="Templeton M.D."/>
        </authorList>
    </citation>
    <scope>NUCLEOTIDE SEQUENCE [LARGE SCALE GENOMIC DNA]</scope>
    <source>
        <strain evidence="2 3">ICMP 19096</strain>
    </source>
</reference>
<sequence length="96" mass="10270">ETRQRLRLATDANGKLTSIRHESLNNTSMLDDYTENCGGVTKSLYSCENVMVSHKISPINRGTPTSMRAPGAAPGLFALESAIDEMALASGMDPLA</sequence>